<dbReference type="SUPFAM" id="SSF48371">
    <property type="entry name" value="ARM repeat"/>
    <property type="match status" value="1"/>
</dbReference>
<sequence length="794" mass="90171">MSETDVKQKEEVEEVEEVEESFTKFSVILGRDLIFLDWTVNFGGQILGLVVGLLLGVIFGAKMGTLFNIDVPVDISAYIALQVGILLSITSLTIYYLSKLGIKVNSPKSIASKKLLLLKTIMFAFSAIFALSYLFNSHIFPFIYANYSSIKPPEPGQTGTGDGGEGNTVDIPTTNHYIVLIALIVLVAASYALLYAGLFYSFNKKANTMTGVAIMVSTIMAALTLLSQNQSVQKLIDGEIMAFLTDFAYFFLVALIAILSYHMCRRIELSLIIMYIGFIFGFGAPSNAVSQIIALKWGFPNFSDGINSTSDVITRTLELIEYVSLFGIVVYPLIFYKDTISALKELKKMYRLPFLLIKFLGLIIITPFKIIFKPKILVHFYNGVKQIVIDEEKRNISFKKLKTKLSEEFKAITSSEGFSVTLFAAVLILIEVTILFLANLLGIFLYFIAFLILIGIVNSIITSKYGAASYTAMFSALTESSLSVSPLVPDINVQIKFLEYKKKQLEKTKIAVGTLIPVFAYYIIAYITTAITKDTSLLTILFLMILVPISLALASFSISFFYVKKPLIKEIYTYPLRFFYFLGLIVYFSISVYRLIYNQIGLFPAFSLLYLVLIYITFSKRSKLSELILFLGTEKRDRAFNELISKKNLNIDVLLQNLDDTPSYLSFWISAILIKRNKKEVITYLKDLLKQDYKYQRVIGALSLLYLNEYDYLEELVNLLENDPDPYLREAIAYGLRYCKDMKIDIYKRIIDAQHYEDNSKVLVRLKETISILDRYFANKERKEEEMEELVEVI</sequence>
<evidence type="ECO:0000313" key="2">
    <source>
        <dbReference type="EMBL" id="UJG42097.1"/>
    </source>
</evidence>
<feature type="transmembrane region" description="Helical" evidence="1">
    <location>
        <begin position="240"/>
        <end position="261"/>
    </location>
</feature>
<accession>A0A9Y1BNE8</accession>
<name>A0A9Y1BNE8_9ARCH</name>
<feature type="transmembrane region" description="Helical" evidence="1">
    <location>
        <begin position="537"/>
        <end position="563"/>
    </location>
</feature>
<dbReference type="AlphaFoldDB" id="A0A9Y1BNE8"/>
<feature type="transmembrane region" description="Helical" evidence="1">
    <location>
        <begin position="510"/>
        <end position="531"/>
    </location>
</feature>
<feature type="transmembrane region" description="Helical" evidence="1">
    <location>
        <begin position="602"/>
        <end position="618"/>
    </location>
</feature>
<feature type="transmembrane region" description="Helical" evidence="1">
    <location>
        <begin position="46"/>
        <end position="69"/>
    </location>
</feature>
<organism evidence="2">
    <name type="scientific">Candidatus Heimdallarchaeum aukensis</name>
    <dbReference type="NCBI Taxonomy" id="2876573"/>
    <lineage>
        <taxon>Archaea</taxon>
        <taxon>Promethearchaeati</taxon>
        <taxon>Candidatus Heimdallarchaeota</taxon>
        <taxon>Candidatus Heimdallarchaeia (ex Rinke et al. 2021) (nom. nud.)</taxon>
        <taxon>Candidatus Heimdallarchaeales</taxon>
        <taxon>Candidatus Heimdallarchaeaceae</taxon>
        <taxon>Candidatus Heimdallarchaeum</taxon>
    </lineage>
</organism>
<feature type="transmembrane region" description="Helical" evidence="1">
    <location>
        <begin position="443"/>
        <end position="461"/>
    </location>
</feature>
<feature type="transmembrane region" description="Helical" evidence="1">
    <location>
        <begin position="177"/>
        <end position="202"/>
    </location>
</feature>
<feature type="transmembrane region" description="Helical" evidence="1">
    <location>
        <begin position="116"/>
        <end position="135"/>
    </location>
</feature>
<reference evidence="2" key="1">
    <citation type="journal article" date="2022" name="Nat. Microbiol.">
        <title>Unique mobile elements and scalable gene flow at the prokaryote-eukaryote boundary revealed by circularized Asgard archaea genomes.</title>
        <authorList>
            <person name="Wu F."/>
            <person name="Speth D.R."/>
            <person name="Philosof A."/>
            <person name="Cremiere A."/>
            <person name="Narayanan A."/>
            <person name="Barco R.A."/>
            <person name="Connon S.A."/>
            <person name="Amend J.P."/>
            <person name="Antoshechkin I.A."/>
            <person name="Orphan V.J."/>
        </authorList>
    </citation>
    <scope>NUCLEOTIDE SEQUENCE</scope>
    <source>
        <strain evidence="2">PM71</strain>
    </source>
</reference>
<dbReference type="InterPro" id="IPR011989">
    <property type="entry name" value="ARM-like"/>
</dbReference>
<evidence type="ECO:0000256" key="1">
    <source>
        <dbReference type="SAM" id="Phobius"/>
    </source>
</evidence>
<keyword evidence="1" id="KW-0472">Membrane</keyword>
<feature type="transmembrane region" description="Helical" evidence="1">
    <location>
        <begin position="418"/>
        <end position="438"/>
    </location>
</feature>
<feature type="transmembrane region" description="Helical" evidence="1">
    <location>
        <begin position="209"/>
        <end position="228"/>
    </location>
</feature>
<proteinExistence type="predicted"/>
<dbReference type="InterPro" id="IPR016024">
    <property type="entry name" value="ARM-type_fold"/>
</dbReference>
<dbReference type="Proteomes" id="UP001201020">
    <property type="component" value="Chromosome"/>
</dbReference>
<feature type="transmembrane region" description="Helical" evidence="1">
    <location>
        <begin position="273"/>
        <end position="299"/>
    </location>
</feature>
<dbReference type="Gene3D" id="1.25.10.10">
    <property type="entry name" value="Leucine-rich Repeat Variant"/>
    <property type="match status" value="1"/>
</dbReference>
<feature type="transmembrane region" description="Helical" evidence="1">
    <location>
        <begin position="575"/>
        <end position="596"/>
    </location>
</feature>
<dbReference type="EMBL" id="CP084166">
    <property type="protein sequence ID" value="UJG42097.1"/>
    <property type="molecule type" value="Genomic_DNA"/>
</dbReference>
<feature type="transmembrane region" description="Helical" evidence="1">
    <location>
        <begin position="75"/>
        <end position="96"/>
    </location>
</feature>
<gene>
    <name evidence="2" type="ORF">K9W45_06455</name>
</gene>
<protein>
    <submittedName>
        <fullName evidence="2">Uncharacterized protein</fullName>
    </submittedName>
</protein>
<feature type="transmembrane region" description="Helical" evidence="1">
    <location>
        <begin position="349"/>
        <end position="372"/>
    </location>
</feature>
<feature type="transmembrane region" description="Helical" evidence="1">
    <location>
        <begin position="319"/>
        <end position="337"/>
    </location>
</feature>
<keyword evidence="1" id="KW-0812">Transmembrane</keyword>
<keyword evidence="1" id="KW-1133">Transmembrane helix</keyword>